<evidence type="ECO:0000256" key="2">
    <source>
        <dbReference type="ARBA" id="ARBA00022614"/>
    </source>
</evidence>
<dbReference type="PANTHER" id="PTHR24113:SF12">
    <property type="entry name" value="RAN GTPASE-ACTIVATING PROTEIN 1"/>
    <property type="match status" value="1"/>
</dbReference>
<dbReference type="RefSeq" id="WP_088252489.1">
    <property type="nucleotide sequence ID" value="NZ_NIDE01000001.1"/>
</dbReference>
<dbReference type="InterPro" id="IPR027038">
    <property type="entry name" value="RanGap"/>
</dbReference>
<dbReference type="SUPFAM" id="SSF52047">
    <property type="entry name" value="RNI-like"/>
    <property type="match status" value="1"/>
</dbReference>
<sequence length="416" mass="44840">MPTPAEEQAFLGPVLSHYHDDGPRLIYADFLDESDDPADRARGELIRVQCALARTSDDHPMRGSLKTRELELLQEHQAAWSAHLGEMVVGVEFRRGVADAVSVDAGTFLARGDELFRLAPVRRVRILDAARHIGRLAQCPFLASVRELDLCGNDLGNGGVNVLARSPYLTRVETLDLSFNGLCDGGVRLLARATGFSRLRALYLTDNGQISAEGVRALAESPHLGGLRVLDVSGNDVGDAGVKAVVSSRYLTRLYTFRVYANHIGDAGAAELAGSSLLRRMLEHNPNLDLRNSAIGPAGAIALVASPSLARAKGLNLSGNYLGDAGVRAVAESPHLVGVKRLAVRQNQITDAGAFVLAGSSLMSRLTYLDVSVNRLSQKGVDSLWYHRRDFQTVLETSGNLTYQENVGSQDRVAVP</sequence>
<evidence type="ECO:0000313" key="4">
    <source>
        <dbReference type="EMBL" id="OWK47375.1"/>
    </source>
</evidence>
<keyword evidence="5" id="KW-1185">Reference proteome</keyword>
<keyword evidence="3" id="KW-0677">Repeat</keyword>
<name>A0A225EGB8_9BACT</name>
<dbReference type="NCBIfam" id="TIGR02996">
    <property type="entry name" value="rpt_mate_G_obs"/>
    <property type="match status" value="1"/>
</dbReference>
<gene>
    <name evidence="4" type="ORF">FRUB_01074</name>
</gene>
<dbReference type="GO" id="GO:0048471">
    <property type="term" value="C:perinuclear region of cytoplasm"/>
    <property type="evidence" value="ECO:0007669"/>
    <property type="project" value="TreeGrafter"/>
</dbReference>
<evidence type="ECO:0000256" key="3">
    <source>
        <dbReference type="ARBA" id="ARBA00022737"/>
    </source>
</evidence>
<evidence type="ECO:0000313" key="5">
    <source>
        <dbReference type="Proteomes" id="UP000214646"/>
    </source>
</evidence>
<accession>A0A225EGB8</accession>
<dbReference type="GO" id="GO:0005829">
    <property type="term" value="C:cytosol"/>
    <property type="evidence" value="ECO:0007669"/>
    <property type="project" value="TreeGrafter"/>
</dbReference>
<protein>
    <submittedName>
        <fullName evidence="4">Putative GALA PROTEIN</fullName>
    </submittedName>
</protein>
<dbReference type="OrthoDB" id="270050at2"/>
<comment type="caution">
    <text evidence="4">The sequence shown here is derived from an EMBL/GenBank/DDBJ whole genome shotgun (WGS) entry which is preliminary data.</text>
</comment>
<evidence type="ECO:0000256" key="1">
    <source>
        <dbReference type="ARBA" id="ARBA00022468"/>
    </source>
</evidence>
<keyword evidence="1" id="KW-0343">GTPase activation</keyword>
<dbReference type="InterPro" id="IPR001611">
    <property type="entry name" value="Leu-rich_rpt"/>
</dbReference>
<dbReference type="PANTHER" id="PTHR24113">
    <property type="entry name" value="RAN GTPASE-ACTIVATING PROTEIN 1"/>
    <property type="match status" value="1"/>
</dbReference>
<dbReference type="Proteomes" id="UP000214646">
    <property type="component" value="Unassembled WGS sequence"/>
</dbReference>
<dbReference type="SMART" id="SM00368">
    <property type="entry name" value="LRR_RI"/>
    <property type="match status" value="6"/>
</dbReference>
<proteinExistence type="predicted"/>
<dbReference type="GO" id="GO:0006913">
    <property type="term" value="P:nucleocytoplasmic transport"/>
    <property type="evidence" value="ECO:0007669"/>
    <property type="project" value="TreeGrafter"/>
</dbReference>
<dbReference type="InterPro" id="IPR032675">
    <property type="entry name" value="LRR_dom_sf"/>
</dbReference>
<organism evidence="4 5">
    <name type="scientific">Fimbriiglobus ruber</name>
    <dbReference type="NCBI Taxonomy" id="1908690"/>
    <lineage>
        <taxon>Bacteria</taxon>
        <taxon>Pseudomonadati</taxon>
        <taxon>Planctomycetota</taxon>
        <taxon>Planctomycetia</taxon>
        <taxon>Gemmatales</taxon>
        <taxon>Gemmataceae</taxon>
        <taxon>Fimbriiglobus</taxon>
    </lineage>
</organism>
<dbReference type="GO" id="GO:0031267">
    <property type="term" value="F:small GTPase binding"/>
    <property type="evidence" value="ECO:0007669"/>
    <property type="project" value="TreeGrafter"/>
</dbReference>
<dbReference type="GO" id="GO:0005096">
    <property type="term" value="F:GTPase activator activity"/>
    <property type="evidence" value="ECO:0007669"/>
    <property type="project" value="UniProtKB-KW"/>
</dbReference>
<reference evidence="5" key="1">
    <citation type="submission" date="2017-06" db="EMBL/GenBank/DDBJ databases">
        <title>Genome analysis of Fimbriiglobus ruber SP5, the first member of the order Planctomycetales with confirmed chitinolytic capability.</title>
        <authorList>
            <person name="Ravin N.V."/>
            <person name="Rakitin A.L."/>
            <person name="Ivanova A.A."/>
            <person name="Beletsky A.V."/>
            <person name="Kulichevskaya I.S."/>
            <person name="Mardanov A.V."/>
            <person name="Dedysh S.N."/>
        </authorList>
    </citation>
    <scope>NUCLEOTIDE SEQUENCE [LARGE SCALE GENOMIC DNA]</scope>
    <source>
        <strain evidence="5">SP5</strain>
    </source>
</reference>
<dbReference type="AlphaFoldDB" id="A0A225EGB8"/>
<dbReference type="EMBL" id="NIDE01000001">
    <property type="protein sequence ID" value="OWK47375.1"/>
    <property type="molecule type" value="Genomic_DNA"/>
</dbReference>
<keyword evidence="2" id="KW-0433">Leucine-rich repeat</keyword>
<dbReference type="Pfam" id="PF13516">
    <property type="entry name" value="LRR_6"/>
    <property type="match status" value="5"/>
</dbReference>
<dbReference type="InterPro" id="IPR014338">
    <property type="entry name" value="CHP02996_rpt-companion-dom"/>
</dbReference>
<dbReference type="Gene3D" id="3.80.10.10">
    <property type="entry name" value="Ribonuclease Inhibitor"/>
    <property type="match status" value="3"/>
</dbReference>